<organism evidence="1 2">
    <name type="scientific">Thalictrum thalictroides</name>
    <name type="common">Rue-anemone</name>
    <name type="synonym">Anemone thalictroides</name>
    <dbReference type="NCBI Taxonomy" id="46969"/>
    <lineage>
        <taxon>Eukaryota</taxon>
        <taxon>Viridiplantae</taxon>
        <taxon>Streptophyta</taxon>
        <taxon>Embryophyta</taxon>
        <taxon>Tracheophyta</taxon>
        <taxon>Spermatophyta</taxon>
        <taxon>Magnoliopsida</taxon>
        <taxon>Ranunculales</taxon>
        <taxon>Ranunculaceae</taxon>
        <taxon>Thalictroideae</taxon>
        <taxon>Thalictrum</taxon>
    </lineage>
</organism>
<protein>
    <submittedName>
        <fullName evidence="1">Uncharacterized protein</fullName>
    </submittedName>
</protein>
<proteinExistence type="predicted"/>
<keyword evidence="2" id="KW-1185">Reference proteome</keyword>
<dbReference type="AlphaFoldDB" id="A0A7J6UT19"/>
<name>A0A7J6UT19_THATH</name>
<comment type="caution">
    <text evidence="1">The sequence shown here is derived from an EMBL/GenBank/DDBJ whole genome shotgun (WGS) entry which is preliminary data.</text>
</comment>
<accession>A0A7J6UT19</accession>
<evidence type="ECO:0000313" key="1">
    <source>
        <dbReference type="EMBL" id="KAF5175687.1"/>
    </source>
</evidence>
<dbReference type="EMBL" id="JABWDY010043735">
    <property type="protein sequence ID" value="KAF5175687.1"/>
    <property type="molecule type" value="Genomic_DNA"/>
</dbReference>
<reference evidence="1 2" key="1">
    <citation type="submission" date="2020-06" db="EMBL/GenBank/DDBJ databases">
        <title>Transcriptomic and genomic resources for Thalictrum thalictroides and T. hernandezii: Facilitating candidate gene discovery in an emerging model plant lineage.</title>
        <authorList>
            <person name="Arias T."/>
            <person name="Riano-Pachon D.M."/>
            <person name="Di Stilio V.S."/>
        </authorList>
    </citation>
    <scope>NUCLEOTIDE SEQUENCE [LARGE SCALE GENOMIC DNA]</scope>
    <source>
        <strain evidence="2">cv. WT478/WT964</strain>
        <tissue evidence="1">Leaves</tissue>
    </source>
</reference>
<sequence length="69" mass="7710">MIAIGKWQSIHPTFLREISSCDEALAYGVHMAEHPGIKLTVVHFIMDHAPVDQDAITIDIDNKDDTYSS</sequence>
<gene>
    <name evidence="1" type="ORF">FRX31_034728</name>
</gene>
<evidence type="ECO:0000313" key="2">
    <source>
        <dbReference type="Proteomes" id="UP000554482"/>
    </source>
</evidence>
<dbReference type="Proteomes" id="UP000554482">
    <property type="component" value="Unassembled WGS sequence"/>
</dbReference>